<dbReference type="PRINTS" id="PR00977">
    <property type="entry name" value="SCYTLDPTASE"/>
</dbReference>
<dbReference type="EMBL" id="CDHN01000005">
    <property type="protein sequence ID" value="CEJ93201.1"/>
    <property type="molecule type" value="Genomic_DNA"/>
</dbReference>
<dbReference type="Pfam" id="PF01828">
    <property type="entry name" value="Peptidase_A4"/>
    <property type="match status" value="1"/>
</dbReference>
<name>A0A0A1T800_9HYPO</name>
<evidence type="ECO:0000313" key="3">
    <source>
        <dbReference type="EMBL" id="CEJ93201.1"/>
    </source>
</evidence>
<dbReference type="GO" id="GO:0006508">
    <property type="term" value="P:proteolysis"/>
    <property type="evidence" value="ECO:0007669"/>
    <property type="project" value="InterPro"/>
</dbReference>
<dbReference type="HOGENOM" id="CLU_1103418_0_0_1"/>
<dbReference type="PANTHER" id="PTHR37536:SF1">
    <property type="entry name" value="ASPERGILLOPEPSIN, PUTAITVE (AFU_ORTHOLOGUE AFUA_7G01200)"/>
    <property type="match status" value="1"/>
</dbReference>
<protein>
    <submittedName>
        <fullName evidence="3">Uncharacterized protein</fullName>
    </submittedName>
</protein>
<dbReference type="InterPro" id="IPR038656">
    <property type="entry name" value="Peptidase_G1_sf"/>
</dbReference>
<proteinExistence type="predicted"/>
<keyword evidence="4" id="KW-1185">Reference proteome</keyword>
<dbReference type="InterPro" id="IPR013320">
    <property type="entry name" value="ConA-like_dom_sf"/>
</dbReference>
<dbReference type="GO" id="GO:0070007">
    <property type="term" value="F:glutamic-type endopeptidase activity"/>
    <property type="evidence" value="ECO:0007669"/>
    <property type="project" value="InterPro"/>
</dbReference>
<organism evidence="3 4">
    <name type="scientific">[Torrubiella] hemipterigena</name>
    <dbReference type="NCBI Taxonomy" id="1531966"/>
    <lineage>
        <taxon>Eukaryota</taxon>
        <taxon>Fungi</taxon>
        <taxon>Dikarya</taxon>
        <taxon>Ascomycota</taxon>
        <taxon>Pezizomycotina</taxon>
        <taxon>Sordariomycetes</taxon>
        <taxon>Hypocreomycetidae</taxon>
        <taxon>Hypocreales</taxon>
        <taxon>Clavicipitaceae</taxon>
        <taxon>Clavicipitaceae incertae sedis</taxon>
        <taxon>'Torrubiella' clade</taxon>
    </lineage>
</organism>
<dbReference type="PANTHER" id="PTHR37536">
    <property type="entry name" value="PUTATIVE (AFU_ORTHOLOGUE AFUA_3G02970)-RELATED"/>
    <property type="match status" value="1"/>
</dbReference>
<dbReference type="InterPro" id="IPR000250">
    <property type="entry name" value="Peptidase_G1"/>
</dbReference>
<evidence type="ECO:0000256" key="2">
    <source>
        <dbReference type="SAM" id="MobiDB-lite"/>
    </source>
</evidence>
<dbReference type="Proteomes" id="UP000039046">
    <property type="component" value="Unassembled WGS sequence"/>
</dbReference>
<dbReference type="SUPFAM" id="SSF49899">
    <property type="entry name" value="Concanavalin A-like lectins/glucanases"/>
    <property type="match status" value="1"/>
</dbReference>
<dbReference type="STRING" id="1531966.A0A0A1T800"/>
<dbReference type="AlphaFoldDB" id="A0A0A1T800"/>
<feature type="active site" description="Proton acceptor" evidence="1">
    <location>
        <position position="182"/>
    </location>
</feature>
<gene>
    <name evidence="3" type="ORF">VHEMI08809</name>
</gene>
<dbReference type="Gene3D" id="2.60.120.700">
    <property type="entry name" value="Peptidase G1"/>
    <property type="match status" value="1"/>
</dbReference>
<reference evidence="3 4" key="1">
    <citation type="journal article" date="2015" name="Genome Announc.">
        <title>Draft Genome Sequence and Gene Annotation of the Entomopathogenic Fungus Verticillium hemipterigenum.</title>
        <authorList>
            <person name="Horn F."/>
            <person name="Habel A."/>
            <person name="Scharf D.H."/>
            <person name="Dworschak J."/>
            <person name="Brakhage A.A."/>
            <person name="Guthke R."/>
            <person name="Hertweck C."/>
            <person name="Linde J."/>
        </authorList>
    </citation>
    <scope>NUCLEOTIDE SEQUENCE [LARGE SCALE GENOMIC DNA]</scope>
</reference>
<dbReference type="OrthoDB" id="2862635at2759"/>
<sequence>MCPPNSYCVIVEQYPDGKCPTNGQCIPKGGNSGNSGPPPKQGHCPPGTQCLAANKPKPCDPNTDGEGEAGSGNSTYSGATWVGIDDHGTGCGALLQAGTAGSVTRGEAPTYYAWYEFYPDPMFKSKLPVAAGDRVYVNVIATSKTAGRIYIENQSKGTNMTHSVSAPSGLKLCQGTVEWIHEEPSNGGTDKEEPFARFNQFTMTGSYAKNNMNKTFNATNSESSTIIVGNGRTLCSSFSDNEKVTFQYKGPA</sequence>
<dbReference type="CDD" id="cd13426">
    <property type="entry name" value="Peptidase_G1"/>
    <property type="match status" value="1"/>
</dbReference>
<accession>A0A0A1T800</accession>
<feature type="region of interest" description="Disordered" evidence="2">
    <location>
        <begin position="55"/>
        <end position="74"/>
    </location>
</feature>
<evidence type="ECO:0000256" key="1">
    <source>
        <dbReference type="PIRSR" id="PIRSR600250-50"/>
    </source>
</evidence>
<evidence type="ECO:0000313" key="4">
    <source>
        <dbReference type="Proteomes" id="UP000039046"/>
    </source>
</evidence>